<evidence type="ECO:0000256" key="1">
    <source>
        <dbReference type="SAM" id="MobiDB-lite"/>
    </source>
</evidence>
<proteinExistence type="predicted"/>
<organism evidence="2 3">
    <name type="scientific">Nocardiopsis mangrovi</name>
    <dbReference type="NCBI Taxonomy" id="1179818"/>
    <lineage>
        <taxon>Bacteria</taxon>
        <taxon>Bacillati</taxon>
        <taxon>Actinomycetota</taxon>
        <taxon>Actinomycetes</taxon>
        <taxon>Streptosporangiales</taxon>
        <taxon>Nocardiopsidaceae</taxon>
        <taxon>Nocardiopsis</taxon>
    </lineage>
</organism>
<evidence type="ECO:0000313" key="2">
    <source>
        <dbReference type="EMBL" id="MFC4563969.1"/>
    </source>
</evidence>
<comment type="caution">
    <text evidence="2">The sequence shown here is derived from an EMBL/GenBank/DDBJ whole genome shotgun (WGS) entry which is preliminary data.</text>
</comment>
<feature type="region of interest" description="Disordered" evidence="1">
    <location>
        <begin position="1"/>
        <end position="66"/>
    </location>
</feature>
<dbReference type="Proteomes" id="UP001595923">
    <property type="component" value="Unassembled WGS sequence"/>
</dbReference>
<evidence type="ECO:0000313" key="3">
    <source>
        <dbReference type="Proteomes" id="UP001595923"/>
    </source>
</evidence>
<sequence length="84" mass="8998">MARALTDPGDVRDLDAGDRADGSSAEVPCESADAEYSVILRHSRGPDATGPRDPSESCEGGDDVRSWDRVVETPDYNLCPVHLP</sequence>
<accession>A0ABV9DYJ2</accession>
<dbReference type="EMBL" id="JBHSFQ010000019">
    <property type="protein sequence ID" value="MFC4563969.1"/>
    <property type="molecule type" value="Genomic_DNA"/>
</dbReference>
<feature type="compositionally biased region" description="Basic and acidic residues" evidence="1">
    <location>
        <begin position="9"/>
        <end position="21"/>
    </location>
</feature>
<gene>
    <name evidence="2" type="ORF">ACFO4E_19075</name>
</gene>
<keyword evidence="3" id="KW-1185">Reference proteome</keyword>
<reference evidence="3" key="1">
    <citation type="journal article" date="2019" name="Int. J. Syst. Evol. Microbiol.">
        <title>The Global Catalogue of Microorganisms (GCM) 10K type strain sequencing project: providing services to taxonomists for standard genome sequencing and annotation.</title>
        <authorList>
            <consortium name="The Broad Institute Genomics Platform"/>
            <consortium name="The Broad Institute Genome Sequencing Center for Infectious Disease"/>
            <person name="Wu L."/>
            <person name="Ma J."/>
        </authorList>
    </citation>
    <scope>NUCLEOTIDE SEQUENCE [LARGE SCALE GENOMIC DNA]</scope>
    <source>
        <strain evidence="3">XZYJ18</strain>
    </source>
</reference>
<protein>
    <submittedName>
        <fullName evidence="2">Uncharacterized protein</fullName>
    </submittedName>
</protein>
<name>A0ABV9DYJ2_9ACTN</name>